<protein>
    <submittedName>
        <fullName evidence="2">Uncharacterized protein</fullName>
    </submittedName>
</protein>
<dbReference type="OrthoDB" id="85969at2759"/>
<accession>W4GE42</accession>
<feature type="compositionally biased region" description="Polar residues" evidence="1">
    <location>
        <begin position="572"/>
        <end position="590"/>
    </location>
</feature>
<sequence length="818" mass="84428">MSGKRGTTSRSSRRLIDPVSSATKTALRGNDDDEPRQRAVKGKRPPAKSSAVAERMTKEGPPPSVAPTATSSGSGKEGAVVDRSTKKGPTGDGKIGARGAVIDALRPHPSKKCGAPSEDSSGVADDLALGGAPLSVKTTRSVGKEGSNATSSGVVGDVALGGAPLSVATTGAAGKEGGDAESSGVVDDGSLGGAPLSVEAIAVAGKKGGDPKSSDVVGDGSLAPLSVETSGPAGKEGGDAKSSGVVGDVELGGAPPSVAKTGAAGKEGVDAKSSDVVDDIEHEEAPLSVETAPGKEGGDPKSSDVVGDGSLGEAPLSVATTGAAGKEGGDAKSSDVVNDIALGGAPLSIETSGSVGKEVAGKEGGDPKSNDVVGDGALGGAPLSVETSGPAGKEGGDPKSSGVVGESALGGAPLRDNPSNDVLNNTIVTEESSYLSMLLDDGMFFDDDEEQAMDLVASYFDDISPPSVPPKPSSSKGMDRKSKKTKNTSGDDPSMKKKRKSAQEHLDKATTGWPYFEPKLCHEDVLNQLDVFKEELLAINQRTSSRRRMRDDESKSTSKSPAIDGGTRGGDSKSTSELQAISTASPSSDSDGVWKLVEDLVMQRIAIEDIGWFPPTQSMVEVNSSCSVRPIRRQEVEKHKKKLMVDGWNHDFRLVLRTPGPAGKKYGIIDGQHGFMAIVDLWMDRTLGPGAALSSLMRQGQSNPCFPSIVVENASNLNVVQLGMRYNEMYKHGNNRKAFYWMTKFVLFHNWSTFAGCRLSNSFEYGEKVRSAGSGRAALCGGNEAHEAGRHGDEKEDLDRHASSCCEVVVLPTCLAPL</sequence>
<feature type="region of interest" description="Disordered" evidence="1">
    <location>
        <begin position="1"/>
        <end position="192"/>
    </location>
</feature>
<evidence type="ECO:0000256" key="1">
    <source>
        <dbReference type="SAM" id="MobiDB-lite"/>
    </source>
</evidence>
<evidence type="ECO:0000313" key="2">
    <source>
        <dbReference type="EMBL" id="ETV77223.1"/>
    </source>
</evidence>
<dbReference type="VEuPathDB" id="FungiDB:H257_09110"/>
<feature type="region of interest" description="Disordered" evidence="1">
    <location>
        <begin position="460"/>
        <end position="506"/>
    </location>
</feature>
<organism evidence="2">
    <name type="scientific">Aphanomyces astaci</name>
    <name type="common">Crayfish plague agent</name>
    <dbReference type="NCBI Taxonomy" id="112090"/>
    <lineage>
        <taxon>Eukaryota</taxon>
        <taxon>Sar</taxon>
        <taxon>Stramenopiles</taxon>
        <taxon>Oomycota</taxon>
        <taxon>Saprolegniomycetes</taxon>
        <taxon>Saprolegniales</taxon>
        <taxon>Verrucalvaceae</taxon>
        <taxon>Aphanomyces</taxon>
    </lineage>
</organism>
<gene>
    <name evidence="2" type="ORF">H257_09110</name>
</gene>
<feature type="compositionally biased region" description="Low complexity" evidence="1">
    <location>
        <begin position="1"/>
        <end position="10"/>
    </location>
</feature>
<feature type="region of interest" description="Disordered" evidence="1">
    <location>
        <begin position="347"/>
        <end position="422"/>
    </location>
</feature>
<feature type="region of interest" description="Disordered" evidence="1">
    <location>
        <begin position="543"/>
        <end position="590"/>
    </location>
</feature>
<dbReference type="EMBL" id="KI913134">
    <property type="protein sequence ID" value="ETV77223.1"/>
    <property type="molecule type" value="Genomic_DNA"/>
</dbReference>
<feature type="region of interest" description="Disordered" evidence="1">
    <location>
        <begin position="205"/>
        <end position="316"/>
    </location>
</feature>
<reference evidence="2" key="1">
    <citation type="submission" date="2013-12" db="EMBL/GenBank/DDBJ databases">
        <title>The Genome Sequence of Aphanomyces astaci APO3.</title>
        <authorList>
            <consortium name="The Broad Institute Genomics Platform"/>
            <person name="Russ C."/>
            <person name="Tyler B."/>
            <person name="van West P."/>
            <person name="Dieguez-Uribeondo J."/>
            <person name="Young S.K."/>
            <person name="Zeng Q."/>
            <person name="Gargeya S."/>
            <person name="Fitzgerald M."/>
            <person name="Abouelleil A."/>
            <person name="Alvarado L."/>
            <person name="Chapman S.B."/>
            <person name="Gainer-Dewar J."/>
            <person name="Goldberg J."/>
            <person name="Griggs A."/>
            <person name="Gujja S."/>
            <person name="Hansen M."/>
            <person name="Howarth C."/>
            <person name="Imamovic A."/>
            <person name="Ireland A."/>
            <person name="Larimer J."/>
            <person name="McCowan C."/>
            <person name="Murphy C."/>
            <person name="Pearson M."/>
            <person name="Poon T.W."/>
            <person name="Priest M."/>
            <person name="Roberts A."/>
            <person name="Saif S."/>
            <person name="Shea T."/>
            <person name="Sykes S."/>
            <person name="Wortman J."/>
            <person name="Nusbaum C."/>
            <person name="Birren B."/>
        </authorList>
    </citation>
    <scope>NUCLEOTIDE SEQUENCE [LARGE SCALE GENOMIC DNA]</scope>
    <source>
        <strain evidence="2">APO3</strain>
    </source>
</reference>
<feature type="compositionally biased region" description="Basic and acidic residues" evidence="1">
    <location>
        <begin position="359"/>
        <end position="369"/>
    </location>
</feature>
<proteinExistence type="predicted"/>
<feature type="compositionally biased region" description="Polar residues" evidence="1">
    <location>
        <begin position="136"/>
        <end position="153"/>
    </location>
</feature>
<dbReference type="RefSeq" id="XP_009833529.1">
    <property type="nucleotide sequence ID" value="XM_009835227.1"/>
</dbReference>
<dbReference type="AlphaFoldDB" id="W4GE42"/>
<name>W4GE42_APHAT</name>
<dbReference type="GeneID" id="20811106"/>